<keyword evidence="13" id="KW-1185">Reference proteome</keyword>
<dbReference type="Gene3D" id="1.20.120.640">
    <property type="entry name" value="Anticodon-binding domain of a subclass of class I aminoacyl-tRNA synthetases"/>
    <property type="match status" value="1"/>
</dbReference>
<dbReference type="EC" id="6.3.1.13" evidence="10"/>
<dbReference type="InterPro" id="IPR024909">
    <property type="entry name" value="Cys-tRNA/MSH_ligase"/>
</dbReference>
<keyword evidence="5 10" id="KW-0479">Metal-binding</keyword>
<comment type="function">
    <text evidence="1 10">Catalyzes the ATP-dependent condensation of GlcN-Ins and L-cysteine to form L-Cys-GlcN-Ins.</text>
</comment>
<evidence type="ECO:0000256" key="7">
    <source>
        <dbReference type="ARBA" id="ARBA00022833"/>
    </source>
</evidence>
<dbReference type="KEGG" id="cee:CENDO_05835"/>
<evidence type="ECO:0000256" key="1">
    <source>
        <dbReference type="ARBA" id="ARBA00003679"/>
    </source>
</evidence>
<feature type="binding site" evidence="10">
    <location>
        <position position="266"/>
    </location>
    <ligand>
        <name>L-cysteinyl-5'-AMP</name>
        <dbReference type="ChEBI" id="CHEBI:144924"/>
    </ligand>
</feature>
<dbReference type="PANTHER" id="PTHR10890:SF3">
    <property type="entry name" value="CYSTEINE--TRNA LIGASE, CYTOPLASMIC"/>
    <property type="match status" value="1"/>
</dbReference>
<feature type="binding site" evidence="10">
    <location>
        <position position="295"/>
    </location>
    <ligand>
        <name>Zn(2+)</name>
        <dbReference type="ChEBI" id="CHEBI:29105"/>
    </ligand>
</feature>
<dbReference type="PANTHER" id="PTHR10890">
    <property type="entry name" value="CYSTEINYL-TRNA SYNTHETASE"/>
    <property type="match status" value="1"/>
</dbReference>
<dbReference type="GO" id="GO:0006423">
    <property type="term" value="P:cysteinyl-tRNA aminoacylation"/>
    <property type="evidence" value="ECO:0007669"/>
    <property type="project" value="TreeGrafter"/>
</dbReference>
<comment type="subunit">
    <text evidence="3 10">Monomer.</text>
</comment>
<dbReference type="GO" id="GO:0008270">
    <property type="term" value="F:zinc ion binding"/>
    <property type="evidence" value="ECO:0007669"/>
    <property type="project" value="UniProtKB-UniRule"/>
</dbReference>
<feature type="short sequence motif" description="'HIGH' region" evidence="10">
    <location>
        <begin position="85"/>
        <end position="95"/>
    </location>
</feature>
<feature type="binding site" evidence="10">
    <location>
        <begin position="288"/>
        <end position="290"/>
    </location>
    <ligand>
        <name>L-cysteinyl-5'-AMP</name>
        <dbReference type="ChEBI" id="CHEBI:144924"/>
    </ligand>
</feature>
<sequence>MPCSGEPIAYHAVRSGEVSHALIWWPLLAVEGSSATMADMRSWPTPEFERAQGDASQLRLYDTADKAIKPVTIQGDTAGMYVCGITPYDSTHLGHAATYLTFDLIYRQLLDQGKKVHYVQNITDVDDPLFERAERDGVDWRELGTSQIDLFRSDMELMSVFPPQDYVGAMETIDEVIDLVQKLLDKGAAYVVDDEYPDVYASIEATAQFGYESNYTREQMEVFFAERGGDPDRAGKKDPLDALIWRAHREGEPSWDSPFGPGRPGWHVECSAIATNRLGHQFEIQGGGSDLIFPHHEFSAAHAEAGHDVERMANFYVHTGMIGLDGTKMSKSLGNLVFVHKLVEQGVDPSAIRLGVFAGHYRSDRDWSQEVLADASQRLEMWRAALANPGTMDEAQALVQQVREHLANDLDTPSALAAIDEWAGTDHGANEDAAAGCIRQAISALLGVNL</sequence>
<feature type="short sequence motif" description="'KMSKS' region" evidence="10">
    <location>
        <begin position="328"/>
        <end position="332"/>
    </location>
</feature>
<feature type="binding site" evidence="10">
    <location>
        <position position="322"/>
    </location>
    <ligand>
        <name>L-cysteinyl-5'-AMP</name>
        <dbReference type="ChEBI" id="CHEBI:144924"/>
    </ligand>
</feature>
<organism evidence="12 13">
    <name type="scientific">Corynebacterium endometrii</name>
    <dbReference type="NCBI Taxonomy" id="2488819"/>
    <lineage>
        <taxon>Bacteria</taxon>
        <taxon>Bacillati</taxon>
        <taxon>Actinomycetota</taxon>
        <taxon>Actinomycetes</taxon>
        <taxon>Mycobacteriales</taxon>
        <taxon>Corynebacteriaceae</taxon>
        <taxon>Corynebacterium</taxon>
    </lineage>
</organism>
<evidence type="ECO:0000256" key="9">
    <source>
        <dbReference type="ARBA" id="ARBA00048350"/>
    </source>
</evidence>
<dbReference type="GO" id="GO:0005829">
    <property type="term" value="C:cytosol"/>
    <property type="evidence" value="ECO:0007669"/>
    <property type="project" value="TreeGrafter"/>
</dbReference>
<name>A0A4P7QI27_9CORY</name>
<feature type="short sequence motif" description="'ERGGDP' region" evidence="10">
    <location>
        <begin position="226"/>
        <end position="231"/>
    </location>
</feature>
<dbReference type="Gene3D" id="3.40.50.620">
    <property type="entry name" value="HUPs"/>
    <property type="match status" value="1"/>
</dbReference>
<dbReference type="Proteomes" id="UP000296352">
    <property type="component" value="Chromosome"/>
</dbReference>
<dbReference type="AlphaFoldDB" id="A0A4P7QI27"/>
<comment type="similarity">
    <text evidence="2 10">Belongs to the class-I aminoacyl-tRNA synthetase family. MshC subfamily.</text>
</comment>
<dbReference type="GO" id="GO:0010125">
    <property type="term" value="P:mycothiol biosynthetic process"/>
    <property type="evidence" value="ECO:0007669"/>
    <property type="project" value="UniProtKB-UniRule"/>
</dbReference>
<keyword evidence="4 10" id="KW-0436">Ligase</keyword>
<dbReference type="SUPFAM" id="SSF52374">
    <property type="entry name" value="Nucleotidylyl transferase"/>
    <property type="match status" value="1"/>
</dbReference>
<proteinExistence type="inferred from homology"/>
<evidence type="ECO:0000256" key="2">
    <source>
        <dbReference type="ARBA" id="ARBA00007723"/>
    </source>
</evidence>
<dbReference type="InterPro" id="IPR017812">
    <property type="entry name" value="Mycothiol_ligase_MshC"/>
</dbReference>
<feature type="binding site" evidence="10">
    <location>
        <begin position="83"/>
        <end position="86"/>
    </location>
    <ligand>
        <name>L-cysteinyl-5'-AMP</name>
        <dbReference type="ChEBI" id="CHEBI:144924"/>
    </ligand>
</feature>
<protein>
    <recommendedName>
        <fullName evidence="10">L-cysteine:1D-myo-inositol 2-amino-2-deoxy-alpha-D-glucopyranoside ligase</fullName>
        <shortName evidence="10">L-Cys:GlcN-Ins ligase</shortName>
        <ecNumber evidence="10">6.3.1.13</ecNumber>
    </recommendedName>
    <alternativeName>
        <fullName evidence="10">Mycothiol ligase</fullName>
        <shortName evidence="10">MSH ligase</shortName>
    </alternativeName>
</protein>
<dbReference type="HAMAP" id="MF_01697">
    <property type="entry name" value="MshC"/>
    <property type="match status" value="1"/>
</dbReference>
<dbReference type="PRINTS" id="PR00983">
    <property type="entry name" value="TRNASYNTHCYS"/>
</dbReference>
<feature type="binding site" evidence="10">
    <location>
        <position position="270"/>
    </location>
    <ligand>
        <name>Zn(2+)</name>
        <dbReference type="ChEBI" id="CHEBI:29105"/>
    </ligand>
</feature>
<keyword evidence="7 10" id="KW-0862">Zinc</keyword>
<evidence type="ECO:0000313" key="12">
    <source>
        <dbReference type="EMBL" id="QCB28447.1"/>
    </source>
</evidence>
<reference evidence="12 13" key="1">
    <citation type="submission" date="2019-04" db="EMBL/GenBank/DDBJ databases">
        <title>Corynebacterium endometrii sp. nov., isolated from the uterus of a cow with endometritis.</title>
        <authorList>
            <person name="Ballas P."/>
            <person name="Ruckert C."/>
            <person name="Wagener K."/>
            <person name="Drillich M."/>
            <person name="Kaempfer P."/>
            <person name="Busse H.-J."/>
            <person name="Ehling-Schulz M."/>
        </authorList>
    </citation>
    <scope>NUCLEOTIDE SEQUENCE [LARGE SCALE GENOMIC DNA]</scope>
    <source>
        <strain evidence="12 13">LMM-1653</strain>
    </source>
</reference>
<evidence type="ECO:0000256" key="10">
    <source>
        <dbReference type="HAMAP-Rule" id="MF_01697"/>
    </source>
</evidence>
<dbReference type="EMBL" id="CP039247">
    <property type="protein sequence ID" value="QCB28447.1"/>
    <property type="molecule type" value="Genomic_DNA"/>
</dbReference>
<evidence type="ECO:0000256" key="8">
    <source>
        <dbReference type="ARBA" id="ARBA00022840"/>
    </source>
</evidence>
<feature type="domain" description="tRNA synthetases class I catalytic" evidence="11">
    <location>
        <begin position="73"/>
        <end position="376"/>
    </location>
</feature>
<accession>A0A4P7QI27</accession>
<keyword evidence="6 10" id="KW-0547">Nucleotide-binding</keyword>
<dbReference type="InterPro" id="IPR014729">
    <property type="entry name" value="Rossmann-like_a/b/a_fold"/>
</dbReference>
<dbReference type="GO" id="GO:0004817">
    <property type="term" value="F:cysteine-tRNA ligase activity"/>
    <property type="evidence" value="ECO:0007669"/>
    <property type="project" value="TreeGrafter"/>
</dbReference>
<evidence type="ECO:0000256" key="6">
    <source>
        <dbReference type="ARBA" id="ARBA00022741"/>
    </source>
</evidence>
<dbReference type="GO" id="GO:0035446">
    <property type="term" value="F:cysteine-glucosaminylinositol ligase activity"/>
    <property type="evidence" value="ECO:0007669"/>
    <property type="project" value="UniProtKB-UniRule"/>
</dbReference>
<feature type="binding site" evidence="10">
    <location>
        <position position="98"/>
    </location>
    <ligand>
        <name>L-cysteinyl-5'-AMP</name>
        <dbReference type="ChEBI" id="CHEBI:144924"/>
    </ligand>
</feature>
<evidence type="ECO:0000313" key="13">
    <source>
        <dbReference type="Proteomes" id="UP000296352"/>
    </source>
</evidence>
<comment type="catalytic activity">
    <reaction evidence="9 10">
        <text>1D-myo-inositol 2-amino-2-deoxy-alpha-D-glucopyranoside + L-cysteine + ATP = 1D-myo-inositol 2-(L-cysteinylamino)-2-deoxy-alpha-D-glucopyranoside + AMP + diphosphate + H(+)</text>
        <dbReference type="Rhea" id="RHEA:26176"/>
        <dbReference type="ChEBI" id="CHEBI:15378"/>
        <dbReference type="ChEBI" id="CHEBI:30616"/>
        <dbReference type="ChEBI" id="CHEBI:33019"/>
        <dbReference type="ChEBI" id="CHEBI:35235"/>
        <dbReference type="ChEBI" id="CHEBI:58886"/>
        <dbReference type="ChEBI" id="CHEBI:58887"/>
        <dbReference type="ChEBI" id="CHEBI:456215"/>
        <dbReference type="EC" id="6.3.1.13"/>
    </reaction>
</comment>
<evidence type="ECO:0000256" key="3">
    <source>
        <dbReference type="ARBA" id="ARBA00011245"/>
    </source>
</evidence>
<dbReference type="NCBIfam" id="TIGR03447">
    <property type="entry name" value="mycothiol_MshC"/>
    <property type="match status" value="1"/>
</dbReference>
<feature type="binding site" evidence="10">
    <location>
        <begin position="121"/>
        <end position="123"/>
    </location>
    <ligand>
        <name>L-cysteinyl-5'-AMP</name>
        <dbReference type="ChEBI" id="CHEBI:144924"/>
    </ligand>
</feature>
<dbReference type="CDD" id="cd00672">
    <property type="entry name" value="CysRS_core"/>
    <property type="match status" value="1"/>
</dbReference>
<dbReference type="GO" id="GO:0005524">
    <property type="term" value="F:ATP binding"/>
    <property type="evidence" value="ECO:0007669"/>
    <property type="project" value="UniProtKB-KW"/>
</dbReference>
<keyword evidence="8 10" id="KW-0067">ATP-binding</keyword>
<dbReference type="Pfam" id="PF01406">
    <property type="entry name" value="tRNA-synt_1e"/>
    <property type="match status" value="1"/>
</dbReference>
<dbReference type="InterPro" id="IPR032678">
    <property type="entry name" value="tRNA-synt_1_cat_dom"/>
</dbReference>
<evidence type="ECO:0000256" key="4">
    <source>
        <dbReference type="ARBA" id="ARBA00022598"/>
    </source>
</evidence>
<feature type="binding site" evidence="10">
    <location>
        <position position="83"/>
    </location>
    <ligand>
        <name>Zn(2+)</name>
        <dbReference type="ChEBI" id="CHEBI:29105"/>
    </ligand>
</feature>
<gene>
    <name evidence="10 12" type="primary">mshC</name>
    <name evidence="12" type="ORF">CENDO_05835</name>
</gene>
<evidence type="ECO:0000256" key="5">
    <source>
        <dbReference type="ARBA" id="ARBA00022723"/>
    </source>
</evidence>
<comment type="cofactor">
    <cofactor evidence="10">
        <name>Zn(2+)</name>
        <dbReference type="ChEBI" id="CHEBI:29105"/>
    </cofactor>
    <text evidence="10">Binds 1 zinc ion per subunit.</text>
</comment>
<evidence type="ECO:0000259" key="11">
    <source>
        <dbReference type="Pfam" id="PF01406"/>
    </source>
</evidence>